<organism evidence="1 2">
    <name type="scientific">Phycomyces blakesleeanus (strain ATCC 8743b / DSM 1359 / FGSC 10004 / NBRC 33097 / NRRL 1555)</name>
    <dbReference type="NCBI Taxonomy" id="763407"/>
    <lineage>
        <taxon>Eukaryota</taxon>
        <taxon>Fungi</taxon>
        <taxon>Fungi incertae sedis</taxon>
        <taxon>Mucoromycota</taxon>
        <taxon>Mucoromycotina</taxon>
        <taxon>Mucoromycetes</taxon>
        <taxon>Mucorales</taxon>
        <taxon>Phycomycetaceae</taxon>
        <taxon>Phycomyces</taxon>
    </lineage>
</organism>
<evidence type="ECO:0000313" key="2">
    <source>
        <dbReference type="Proteomes" id="UP000077315"/>
    </source>
</evidence>
<dbReference type="RefSeq" id="XP_018299221.1">
    <property type="nucleotide sequence ID" value="XM_018442904.1"/>
</dbReference>
<dbReference type="EMBL" id="KV440971">
    <property type="protein sequence ID" value="OAD81181.1"/>
    <property type="molecule type" value="Genomic_DNA"/>
</dbReference>
<gene>
    <name evidence="1" type="ORF">PHYBLDRAFT_73718</name>
</gene>
<dbReference type="VEuPathDB" id="FungiDB:PHYBLDRAFT_73718"/>
<dbReference type="GeneID" id="29003810"/>
<reference evidence="2" key="1">
    <citation type="submission" date="2015-06" db="EMBL/GenBank/DDBJ databases">
        <title>Expansion of signal transduction pathways in fungi by whole-genome duplication.</title>
        <authorList>
            <consortium name="DOE Joint Genome Institute"/>
            <person name="Corrochano L.M."/>
            <person name="Kuo A."/>
            <person name="Marcet-Houben M."/>
            <person name="Polaino S."/>
            <person name="Salamov A."/>
            <person name="Villalobos J.M."/>
            <person name="Alvarez M.I."/>
            <person name="Avalos J."/>
            <person name="Benito E.P."/>
            <person name="Benoit I."/>
            <person name="Burger G."/>
            <person name="Camino L.P."/>
            <person name="Canovas D."/>
            <person name="Cerda-Olmedo E."/>
            <person name="Cheng J.-F."/>
            <person name="Dominguez A."/>
            <person name="Elias M."/>
            <person name="Eslava A.P."/>
            <person name="Glaser F."/>
            <person name="Grimwood J."/>
            <person name="Gutierrez G."/>
            <person name="Heitman J."/>
            <person name="Henrissat B."/>
            <person name="Iturriaga E.A."/>
            <person name="Lang B.F."/>
            <person name="Lavin J.L."/>
            <person name="Lee S."/>
            <person name="Li W."/>
            <person name="Lindquist E."/>
            <person name="Lopez-Garcia S."/>
            <person name="Luque E.M."/>
            <person name="Marcos A.T."/>
            <person name="Martin J."/>
            <person name="McCluskey K."/>
            <person name="Medina H.R."/>
            <person name="Miralles-Duran A."/>
            <person name="Miyazaki A."/>
            <person name="Munoz-Torres E."/>
            <person name="Oguiza J.A."/>
            <person name="Ohm R."/>
            <person name="Olmedo M."/>
            <person name="Orejas M."/>
            <person name="Ortiz-Castellanos L."/>
            <person name="Pisabarro A.G."/>
            <person name="Rodriguez-Romero J."/>
            <person name="Ruiz-Herrera J."/>
            <person name="Ruiz-Vazquez R."/>
            <person name="Sanz C."/>
            <person name="Schackwitz W."/>
            <person name="Schmutz J."/>
            <person name="Shahriari M."/>
            <person name="Shelest E."/>
            <person name="Silva-Franco F."/>
            <person name="Soanes D."/>
            <person name="Syed K."/>
            <person name="Tagua V.G."/>
            <person name="Talbot N.J."/>
            <person name="Thon M."/>
            <person name="De vries R.P."/>
            <person name="Wiebenga A."/>
            <person name="Yadav J.S."/>
            <person name="Braun E.L."/>
            <person name="Baker S."/>
            <person name="Garre V."/>
            <person name="Horwitz B."/>
            <person name="Torres-Martinez S."/>
            <person name="Idnurm A."/>
            <person name="Herrera-Estrella A."/>
            <person name="Gabaldon T."/>
            <person name="Grigoriev I.V."/>
        </authorList>
    </citation>
    <scope>NUCLEOTIDE SEQUENCE [LARGE SCALE GENOMIC DNA]</scope>
    <source>
        <strain evidence="2">NRRL 1555(-)</strain>
    </source>
</reference>
<name>A0A163BF24_PHYB8</name>
<protein>
    <submittedName>
        <fullName evidence="1">Uncharacterized protein</fullName>
    </submittedName>
</protein>
<evidence type="ECO:0000313" key="1">
    <source>
        <dbReference type="EMBL" id="OAD81181.1"/>
    </source>
</evidence>
<keyword evidence="2" id="KW-1185">Reference proteome</keyword>
<dbReference type="Proteomes" id="UP000077315">
    <property type="component" value="Unassembled WGS sequence"/>
</dbReference>
<dbReference type="InParanoid" id="A0A163BF24"/>
<sequence>MSSILKLCKINNFAPADYSFNDFIYAAIAHSAAPDSSNFMLPDNATTAMMLTHSQTTKSISDPLIWMMSTMNNQLKGLANQVLLITGDITLFNQTMTCLQETVINILAGQAAIHNVASRCNTTSSTELFGGFSSLMEEDTQKYQ</sequence>
<proteinExistence type="predicted"/>
<accession>A0A163BF24</accession>
<dbReference type="AlphaFoldDB" id="A0A163BF24"/>